<dbReference type="InterPro" id="IPR052372">
    <property type="entry name" value="YpjD/HemX"/>
</dbReference>
<feature type="transmembrane region" description="Helical" evidence="1">
    <location>
        <begin position="213"/>
        <end position="231"/>
    </location>
</feature>
<organism evidence="3 4">
    <name type="scientific">Pseudomaricurvus hydrocarbonicus</name>
    <dbReference type="NCBI Taxonomy" id="1470433"/>
    <lineage>
        <taxon>Bacteria</taxon>
        <taxon>Pseudomonadati</taxon>
        <taxon>Pseudomonadota</taxon>
        <taxon>Gammaproteobacteria</taxon>
        <taxon>Cellvibrionales</taxon>
        <taxon>Cellvibrionaceae</taxon>
        <taxon>Pseudomaricurvus</taxon>
    </lineage>
</organism>
<dbReference type="PANTHER" id="PTHR38034">
    <property type="entry name" value="INNER MEMBRANE PROTEIN YPJD"/>
    <property type="match status" value="1"/>
</dbReference>
<dbReference type="InterPro" id="IPR002541">
    <property type="entry name" value="Cyt_c_assembly"/>
</dbReference>
<dbReference type="EMBL" id="JAAONZ010000002">
    <property type="protein sequence ID" value="NHO64527.1"/>
    <property type="molecule type" value="Genomic_DNA"/>
</dbReference>
<evidence type="ECO:0000259" key="2">
    <source>
        <dbReference type="Pfam" id="PF01578"/>
    </source>
</evidence>
<accession>A0A9E5JQ26</accession>
<evidence type="ECO:0000256" key="1">
    <source>
        <dbReference type="SAM" id="Phobius"/>
    </source>
</evidence>
<keyword evidence="1" id="KW-0472">Membrane</keyword>
<feature type="transmembrane region" description="Helical" evidence="1">
    <location>
        <begin position="177"/>
        <end position="201"/>
    </location>
</feature>
<keyword evidence="1" id="KW-1133">Transmembrane helix</keyword>
<dbReference type="GO" id="GO:0005886">
    <property type="term" value="C:plasma membrane"/>
    <property type="evidence" value="ECO:0007669"/>
    <property type="project" value="TreeGrafter"/>
</dbReference>
<keyword evidence="4" id="KW-1185">Reference proteome</keyword>
<dbReference type="Proteomes" id="UP000787472">
    <property type="component" value="Unassembled WGS sequence"/>
</dbReference>
<feature type="transmembrane region" description="Helical" evidence="1">
    <location>
        <begin position="243"/>
        <end position="266"/>
    </location>
</feature>
<dbReference type="GO" id="GO:0020037">
    <property type="term" value="F:heme binding"/>
    <property type="evidence" value="ECO:0007669"/>
    <property type="project" value="InterPro"/>
</dbReference>
<dbReference type="AlphaFoldDB" id="A0A9E5JQ26"/>
<feature type="transmembrane region" description="Helical" evidence="1">
    <location>
        <begin position="38"/>
        <end position="58"/>
    </location>
</feature>
<feature type="transmembrane region" description="Helical" evidence="1">
    <location>
        <begin position="64"/>
        <end position="83"/>
    </location>
</feature>
<proteinExistence type="predicted"/>
<protein>
    <submittedName>
        <fullName evidence="3">Cytochrome c biogenesis protein CcsA</fullName>
    </submittedName>
</protein>
<dbReference type="Pfam" id="PF01578">
    <property type="entry name" value="Cytochrom_C_asm"/>
    <property type="match status" value="1"/>
</dbReference>
<gene>
    <name evidence="3" type="primary">ccsA</name>
    <name evidence="3" type="ORF">G8770_03070</name>
</gene>
<name>A0A9E5JQ26_9GAMM</name>
<feature type="transmembrane region" description="Helical" evidence="1">
    <location>
        <begin position="6"/>
        <end position="26"/>
    </location>
</feature>
<feature type="transmembrane region" description="Helical" evidence="1">
    <location>
        <begin position="95"/>
        <end position="114"/>
    </location>
</feature>
<reference evidence="3" key="1">
    <citation type="submission" date="2020-03" db="EMBL/GenBank/DDBJ databases">
        <authorList>
            <person name="Guo F."/>
        </authorList>
    </citation>
    <scope>NUCLEOTIDE SEQUENCE</scope>
    <source>
        <strain evidence="3">JCM 30134</strain>
    </source>
</reference>
<comment type="caution">
    <text evidence="3">The sequence shown here is derived from an EMBL/GenBank/DDBJ whole genome shotgun (WGS) entry which is preliminary data.</text>
</comment>
<evidence type="ECO:0000313" key="3">
    <source>
        <dbReference type="EMBL" id="NHO64527.1"/>
    </source>
</evidence>
<dbReference type="GO" id="GO:0017004">
    <property type="term" value="P:cytochrome complex assembly"/>
    <property type="evidence" value="ECO:0007669"/>
    <property type="project" value="InterPro"/>
</dbReference>
<feature type="domain" description="Cytochrome c assembly protein" evidence="2">
    <location>
        <begin position="44"/>
        <end position="265"/>
    </location>
</feature>
<keyword evidence="1" id="KW-0812">Transmembrane</keyword>
<dbReference type="PANTHER" id="PTHR38034:SF1">
    <property type="entry name" value="INNER MEMBRANE PROTEIN YPJD"/>
    <property type="match status" value="1"/>
</dbReference>
<sequence length="267" mass="29765">MSITIHLALCLAAISLYLCGAAYLITSIAQKRPIASQWLMSFAVSAMAMHAAGSYPMLFHPSGINLGFFNIVSLTFWVVNLIVLLSSLKKPLQTLFIFLFPLSALCLLMAIVSHDETMITQVSGEMIAHILLSILAYSLLIIATLQALTLAFQNYQLKHKHPAGMIRLLPPLQTMEALFFEILWAGEILLTLSIITGFLFIEDLFAQHLVHKTVLTILAWCIYATLLWGHVRLGWRGNTAIRWALGGFVTLMLAYFGSKFVLEIILR</sequence>
<feature type="transmembrane region" description="Helical" evidence="1">
    <location>
        <begin position="126"/>
        <end position="152"/>
    </location>
</feature>
<evidence type="ECO:0000313" key="4">
    <source>
        <dbReference type="Proteomes" id="UP000787472"/>
    </source>
</evidence>
<dbReference type="RefSeq" id="WP_167181659.1">
    <property type="nucleotide sequence ID" value="NZ_JAAONZ010000002.1"/>
</dbReference>